<organism evidence="1">
    <name type="scientific">marine sediment metagenome</name>
    <dbReference type="NCBI Taxonomy" id="412755"/>
    <lineage>
        <taxon>unclassified sequences</taxon>
        <taxon>metagenomes</taxon>
        <taxon>ecological metagenomes</taxon>
    </lineage>
</organism>
<evidence type="ECO:0000313" key="1">
    <source>
        <dbReference type="EMBL" id="KKN39057.1"/>
    </source>
</evidence>
<name>A0A0F9QPW0_9ZZZZ</name>
<accession>A0A0F9QPW0</accession>
<dbReference type="SUPFAM" id="SSF48452">
    <property type="entry name" value="TPR-like"/>
    <property type="match status" value="1"/>
</dbReference>
<comment type="caution">
    <text evidence="1">The sequence shown here is derived from an EMBL/GenBank/DDBJ whole genome shotgun (WGS) entry which is preliminary data.</text>
</comment>
<evidence type="ECO:0008006" key="2">
    <source>
        <dbReference type="Google" id="ProtNLM"/>
    </source>
</evidence>
<reference evidence="1" key="1">
    <citation type="journal article" date="2015" name="Nature">
        <title>Complex archaea that bridge the gap between prokaryotes and eukaryotes.</title>
        <authorList>
            <person name="Spang A."/>
            <person name="Saw J.H."/>
            <person name="Jorgensen S.L."/>
            <person name="Zaremba-Niedzwiedzka K."/>
            <person name="Martijn J."/>
            <person name="Lind A.E."/>
            <person name="van Eijk R."/>
            <person name="Schleper C."/>
            <person name="Guy L."/>
            <person name="Ettema T.J."/>
        </authorList>
    </citation>
    <scope>NUCLEOTIDE SEQUENCE</scope>
</reference>
<proteinExistence type="predicted"/>
<dbReference type="Gene3D" id="1.25.40.10">
    <property type="entry name" value="Tetratricopeptide repeat domain"/>
    <property type="match status" value="1"/>
</dbReference>
<sequence>MSISRNNWRLFVATITILLFIALAWAMNSLWHENKINQQLDLLAKGEFIDKAELDLTSIEVLLSYAALQYKLQLYDQAVEAYSQAEPLANHQQLTQIYYNLGNIHLSQAIEFGQHVKVDRAVTMADVAKDYYRSTLVNQPDFWDAKYNYEAAQRLSRDLPLGDLVENDDTQESSTELWSAMPGFPIGLP</sequence>
<dbReference type="InterPro" id="IPR011990">
    <property type="entry name" value="TPR-like_helical_dom_sf"/>
</dbReference>
<protein>
    <recommendedName>
        <fullName evidence="2">MxaK protein</fullName>
    </recommendedName>
</protein>
<dbReference type="AlphaFoldDB" id="A0A0F9QPW0"/>
<gene>
    <name evidence="1" type="ORF">LCGC14_0747180</name>
</gene>
<dbReference type="EMBL" id="LAZR01001785">
    <property type="protein sequence ID" value="KKN39057.1"/>
    <property type="molecule type" value="Genomic_DNA"/>
</dbReference>